<sequence>MTVDTRGAKRRRLLASQGIAEPSGGGSGSSSSHRVKPETIVTCPSLRPSKDHVSLDTDKAAARFDTFHPFPRLPAELRLQIWRDVAQDATEPFHPLRVRVYRGTERVYRSTNRRLYYVRHVPRLATLPDLALVTRKRRSLLSISRECRQEMKKLWDSKVQLERGRVLRFSFKYDVVYLDIVNAAVIDDMLELRRKDDLPGFASAIGHVGFDMTPNVPLWMITNHEDLEPQLRMLLCFPRLHTMSLVAFSAFEPEINWLSTADANWVWSRTRGHRVYLRGFPALPGVTYDALKSTVGNRAPAPMHKHECAICTIHKCVYVNEVLGASPARQARLQARSQLSPSDLQFLRNLKHHTLMATKPYVAGRFPAYHSGTLHWWKNLPVIQPPSSDDNSDDEEDDWEHTGDDDDDDDDDGDDPMADGAMLGGVFVGGNQDDDNDDFDEDGHHWHHHGVDADDAGDAE</sequence>
<name>U7Q644_SPOS1</name>
<evidence type="ECO:0000259" key="2">
    <source>
        <dbReference type="Pfam" id="PF20150"/>
    </source>
</evidence>
<dbReference type="PANTHER" id="PTHR35910">
    <property type="entry name" value="2EXR DOMAIN-CONTAINING PROTEIN"/>
    <property type="match status" value="1"/>
</dbReference>
<dbReference type="InterPro" id="IPR045518">
    <property type="entry name" value="2EXR"/>
</dbReference>
<dbReference type="AlphaFoldDB" id="U7Q644"/>
<evidence type="ECO:0000313" key="3">
    <source>
        <dbReference type="EMBL" id="ERT03359.1"/>
    </source>
</evidence>
<accession>U7Q644</accession>
<protein>
    <recommendedName>
        <fullName evidence="2">2EXR domain-containing protein</fullName>
    </recommendedName>
</protein>
<organism evidence="3 4">
    <name type="scientific">Sporothrix schenckii (strain ATCC 58251 / de Perez 2211183)</name>
    <name type="common">Rose-picker's disease fungus</name>
    <dbReference type="NCBI Taxonomy" id="1391915"/>
    <lineage>
        <taxon>Eukaryota</taxon>
        <taxon>Fungi</taxon>
        <taxon>Dikarya</taxon>
        <taxon>Ascomycota</taxon>
        <taxon>Pezizomycotina</taxon>
        <taxon>Sordariomycetes</taxon>
        <taxon>Sordariomycetidae</taxon>
        <taxon>Ophiostomatales</taxon>
        <taxon>Ophiostomataceae</taxon>
        <taxon>Sporothrix</taxon>
    </lineage>
</organism>
<proteinExistence type="predicted"/>
<dbReference type="Pfam" id="PF20150">
    <property type="entry name" value="2EXR"/>
    <property type="match status" value="1"/>
</dbReference>
<feature type="domain" description="2EXR" evidence="2">
    <location>
        <begin position="67"/>
        <end position="176"/>
    </location>
</feature>
<dbReference type="OrthoDB" id="3546385at2759"/>
<dbReference type="PANTHER" id="PTHR35910:SF1">
    <property type="entry name" value="2EXR DOMAIN-CONTAINING PROTEIN"/>
    <property type="match status" value="1"/>
</dbReference>
<gene>
    <name evidence="3" type="ORF">HMPREF1624_01672</name>
</gene>
<dbReference type="Proteomes" id="UP000018087">
    <property type="component" value="Unassembled WGS sequence"/>
</dbReference>
<reference evidence="4" key="1">
    <citation type="journal article" date="2014" name="Genome Announc.">
        <title>Genome sequence of the pathogenic fungus Sporothrix schenckii (ATCC 58251).</title>
        <authorList>
            <person name="Cuomo C.A."/>
            <person name="Rodriguez-Del Valle N."/>
            <person name="Perez-Sanchez L."/>
            <person name="Abouelleil A."/>
            <person name="Goldberg J."/>
            <person name="Young S."/>
            <person name="Zeng Q."/>
            <person name="Birren B.W."/>
        </authorList>
    </citation>
    <scope>NUCLEOTIDE SEQUENCE [LARGE SCALE GENOMIC DNA]</scope>
    <source>
        <strain evidence="4">ATCC 58251 / de Perez 2211183</strain>
    </source>
</reference>
<feature type="region of interest" description="Disordered" evidence="1">
    <location>
        <begin position="385"/>
        <end position="460"/>
    </location>
</feature>
<feature type="compositionally biased region" description="Acidic residues" evidence="1">
    <location>
        <begin position="432"/>
        <end position="441"/>
    </location>
</feature>
<dbReference type="HOGENOM" id="CLU_598753_0_0_1"/>
<evidence type="ECO:0000313" key="4">
    <source>
        <dbReference type="Proteomes" id="UP000018087"/>
    </source>
</evidence>
<dbReference type="eggNOG" id="ENOG502RKP1">
    <property type="taxonomic scope" value="Eukaryota"/>
</dbReference>
<dbReference type="EMBL" id="KI440842">
    <property type="protein sequence ID" value="ERT03359.1"/>
    <property type="molecule type" value="Genomic_DNA"/>
</dbReference>
<feature type="compositionally biased region" description="Acidic residues" evidence="1">
    <location>
        <begin position="390"/>
        <end position="417"/>
    </location>
</feature>
<evidence type="ECO:0000256" key="1">
    <source>
        <dbReference type="SAM" id="MobiDB-lite"/>
    </source>
</evidence>
<keyword evidence="4" id="KW-1185">Reference proteome</keyword>
<feature type="region of interest" description="Disordered" evidence="1">
    <location>
        <begin position="1"/>
        <end position="36"/>
    </location>
</feature>